<reference evidence="2 3" key="1">
    <citation type="submission" date="2023-08" db="EMBL/GenBank/DDBJ databases">
        <title>Black Yeasts Isolated from many extreme environments.</title>
        <authorList>
            <person name="Coleine C."/>
            <person name="Stajich J.E."/>
            <person name="Selbmann L."/>
        </authorList>
    </citation>
    <scope>NUCLEOTIDE SEQUENCE [LARGE SCALE GENOMIC DNA]</scope>
    <source>
        <strain evidence="2 3">CCFEE 5386</strain>
    </source>
</reference>
<evidence type="ECO:0000256" key="1">
    <source>
        <dbReference type="SAM" id="MobiDB-lite"/>
    </source>
</evidence>
<feature type="region of interest" description="Disordered" evidence="1">
    <location>
        <begin position="123"/>
        <end position="184"/>
    </location>
</feature>
<accession>A0ABR0L3F6</accession>
<organism evidence="2 3">
    <name type="scientific">Rachicladosporium monterosium</name>
    <dbReference type="NCBI Taxonomy" id="1507873"/>
    <lineage>
        <taxon>Eukaryota</taxon>
        <taxon>Fungi</taxon>
        <taxon>Dikarya</taxon>
        <taxon>Ascomycota</taxon>
        <taxon>Pezizomycotina</taxon>
        <taxon>Dothideomycetes</taxon>
        <taxon>Dothideomycetidae</taxon>
        <taxon>Cladosporiales</taxon>
        <taxon>Cladosporiaceae</taxon>
        <taxon>Rachicladosporium</taxon>
    </lineage>
</organism>
<name>A0ABR0L3F6_9PEZI</name>
<proteinExistence type="predicted"/>
<evidence type="ECO:0000313" key="3">
    <source>
        <dbReference type="Proteomes" id="UP001308179"/>
    </source>
</evidence>
<dbReference type="EMBL" id="JAVRRR010000371">
    <property type="protein sequence ID" value="KAK5142930.1"/>
    <property type="molecule type" value="Genomic_DNA"/>
</dbReference>
<dbReference type="Proteomes" id="UP001308179">
    <property type="component" value="Unassembled WGS sequence"/>
</dbReference>
<feature type="compositionally biased region" description="Polar residues" evidence="1">
    <location>
        <begin position="170"/>
        <end position="184"/>
    </location>
</feature>
<keyword evidence="3" id="KW-1185">Reference proteome</keyword>
<feature type="compositionally biased region" description="Basic and acidic residues" evidence="1">
    <location>
        <begin position="123"/>
        <end position="136"/>
    </location>
</feature>
<protein>
    <submittedName>
        <fullName evidence="2">Uncharacterized protein</fullName>
    </submittedName>
</protein>
<comment type="caution">
    <text evidence="2">The sequence shown here is derived from an EMBL/GenBank/DDBJ whole genome shotgun (WGS) entry which is preliminary data.</text>
</comment>
<gene>
    <name evidence="2" type="ORF">LTR32_004837</name>
</gene>
<evidence type="ECO:0000313" key="2">
    <source>
        <dbReference type="EMBL" id="KAK5142930.1"/>
    </source>
</evidence>
<sequence>MGIAPFLLPGKMPPFLETLVENIRPGRDLLDEDNRLELATRSVVEAVQARTAVQRSAARIRLAPMTAHLSPGDGFWVIDPTLSTTGTERDIPEAKTKARTAMSQLAAVRDDFQACVLSAERWAEDEKAKEREKDGQQSEQRGPSGKRPASPHPEGANKRPNRVQPPPSPLRQQGNKTESRMSPQQIQEWHDAIAVAFYDRTVMRSFPPPPSEPCTDPTCSNKSRTLKACRCNIRTAFEGRPNIRNDRLQFKPDKFTRVPRDVREGIQQAVHEVFAVVDGMCS</sequence>